<dbReference type="InterPro" id="IPR004045">
    <property type="entry name" value="Glutathione_S-Trfase_N"/>
</dbReference>
<evidence type="ECO:0000313" key="5">
    <source>
        <dbReference type="EMBL" id="EGF92942.1"/>
    </source>
</evidence>
<dbReference type="Gene3D" id="3.40.30.10">
    <property type="entry name" value="Glutaredoxin"/>
    <property type="match status" value="1"/>
</dbReference>
<dbReference type="CDD" id="cd03047">
    <property type="entry name" value="GST_N_2"/>
    <property type="match status" value="1"/>
</dbReference>
<evidence type="ECO:0000259" key="4">
    <source>
        <dbReference type="PROSITE" id="PS50405"/>
    </source>
</evidence>
<comment type="similarity">
    <text evidence="1">Belongs to the GST superfamily.</text>
</comment>
<dbReference type="InterPro" id="IPR036282">
    <property type="entry name" value="Glutathione-S-Trfase_C_sf"/>
</dbReference>
<dbReference type="RefSeq" id="WP_006272127.1">
    <property type="nucleotide sequence ID" value="NZ_GL883077.1"/>
</dbReference>
<dbReference type="FunFam" id="3.40.30.10:FF:000039">
    <property type="entry name" value="Glutathione S-transferase domain"/>
    <property type="match status" value="1"/>
</dbReference>
<reference evidence="6" key="1">
    <citation type="submission" date="2011-03" db="EMBL/GenBank/DDBJ databases">
        <title>Draft genome sequence of Brevundimonas diminuta.</title>
        <authorList>
            <person name="Brown P.J.B."/>
            <person name="Buechlein A."/>
            <person name="Hemmerich C."/>
            <person name="Brun Y.V."/>
        </authorList>
    </citation>
    <scope>NUCLEOTIDE SEQUENCE [LARGE SCALE GENOMIC DNA]</scope>
    <source>
        <strain evidence="6">C19</strain>
    </source>
</reference>
<sequence length="206" mass="23290">MLRILGRPSSLNVRKVLWTCDELNLAYDREDWGVGFRPVDTAEFLALNPNGQIPVLIDGDVTLWESNTIIRYLANRHGPQLYPSEPVARAHVDQWLDWQATDLNAAWVYAFLALARRAPGYDDSGRIEASVTAWNRVMAILAGQLTKTGGYVSGPQFRLSDIAIGLAVHRWVATPLAHADLPQVRAYYDRLMQRPAFRTYARSDWP</sequence>
<dbReference type="Proteomes" id="UP000006512">
    <property type="component" value="Unassembled WGS sequence"/>
</dbReference>
<dbReference type="AlphaFoldDB" id="F4QIF3"/>
<dbReference type="SFLD" id="SFLDS00019">
    <property type="entry name" value="Glutathione_Transferase_(cytos"/>
    <property type="match status" value="1"/>
</dbReference>
<evidence type="ECO:0000256" key="2">
    <source>
        <dbReference type="ARBA" id="ARBA00022679"/>
    </source>
</evidence>
<dbReference type="InterPro" id="IPR040079">
    <property type="entry name" value="Glutathione_S-Trfase"/>
</dbReference>
<dbReference type="eggNOG" id="COG0625">
    <property type="taxonomic scope" value="Bacteria"/>
</dbReference>
<protein>
    <submittedName>
        <fullName evidence="5">Glutathione S-transferase, N-terminal domain protein</fullName>
    </submittedName>
</protein>
<name>F4QIF3_9CAUL</name>
<organism evidence="5 6">
    <name type="scientific">Asticcacaulis biprosthecium C19</name>
    <dbReference type="NCBI Taxonomy" id="715226"/>
    <lineage>
        <taxon>Bacteria</taxon>
        <taxon>Pseudomonadati</taxon>
        <taxon>Pseudomonadota</taxon>
        <taxon>Alphaproteobacteria</taxon>
        <taxon>Caulobacterales</taxon>
        <taxon>Caulobacteraceae</taxon>
        <taxon>Asticcacaulis</taxon>
    </lineage>
</organism>
<dbReference type="PANTHER" id="PTHR44051:SF19">
    <property type="entry name" value="DISULFIDE-BOND OXIDOREDUCTASE YFCG"/>
    <property type="match status" value="1"/>
</dbReference>
<dbReference type="InterPro" id="IPR036249">
    <property type="entry name" value="Thioredoxin-like_sf"/>
</dbReference>
<feature type="domain" description="GST C-terminal" evidence="4">
    <location>
        <begin position="85"/>
        <end position="206"/>
    </location>
</feature>
<evidence type="ECO:0000259" key="3">
    <source>
        <dbReference type="PROSITE" id="PS50404"/>
    </source>
</evidence>
<dbReference type="SUPFAM" id="SSF52833">
    <property type="entry name" value="Thioredoxin-like"/>
    <property type="match status" value="1"/>
</dbReference>
<dbReference type="STRING" id="715226.ABI_13810"/>
<gene>
    <name evidence="5" type="ORF">ABI_13810</name>
</gene>
<dbReference type="SFLD" id="SFLDG01150">
    <property type="entry name" value="Main.1:_Beta-like"/>
    <property type="match status" value="1"/>
</dbReference>
<dbReference type="PROSITE" id="PS50405">
    <property type="entry name" value="GST_CTER"/>
    <property type="match status" value="1"/>
</dbReference>
<dbReference type="OrthoDB" id="9810080at2"/>
<dbReference type="Gene3D" id="1.20.1050.10">
    <property type="match status" value="1"/>
</dbReference>
<keyword evidence="6" id="KW-1185">Reference proteome</keyword>
<dbReference type="PANTHER" id="PTHR44051">
    <property type="entry name" value="GLUTATHIONE S-TRANSFERASE-RELATED"/>
    <property type="match status" value="1"/>
</dbReference>
<dbReference type="GO" id="GO:0016740">
    <property type="term" value="F:transferase activity"/>
    <property type="evidence" value="ECO:0007669"/>
    <property type="project" value="UniProtKB-KW"/>
</dbReference>
<dbReference type="InterPro" id="IPR010987">
    <property type="entry name" value="Glutathione-S-Trfase_C-like"/>
</dbReference>
<proteinExistence type="inferred from homology"/>
<dbReference type="PROSITE" id="PS50404">
    <property type="entry name" value="GST_NTER"/>
    <property type="match status" value="1"/>
</dbReference>
<evidence type="ECO:0000313" key="6">
    <source>
        <dbReference type="Proteomes" id="UP000006512"/>
    </source>
</evidence>
<dbReference type="SFLD" id="SFLDG00358">
    <property type="entry name" value="Main_(cytGST)"/>
    <property type="match status" value="1"/>
</dbReference>
<feature type="domain" description="GST N-terminal" evidence="3">
    <location>
        <begin position="1"/>
        <end position="81"/>
    </location>
</feature>
<dbReference type="Pfam" id="PF13409">
    <property type="entry name" value="GST_N_2"/>
    <property type="match status" value="1"/>
</dbReference>
<accession>F4QIF3</accession>
<dbReference type="HOGENOM" id="CLU_011226_6_2_5"/>
<dbReference type="EMBL" id="GL883077">
    <property type="protein sequence ID" value="EGF92942.1"/>
    <property type="molecule type" value="Genomic_DNA"/>
</dbReference>
<dbReference type="SUPFAM" id="SSF47616">
    <property type="entry name" value="GST C-terminal domain-like"/>
    <property type="match status" value="1"/>
</dbReference>
<keyword evidence="2 5" id="KW-0808">Transferase</keyword>
<evidence type="ECO:0000256" key="1">
    <source>
        <dbReference type="ARBA" id="ARBA00007409"/>
    </source>
</evidence>